<dbReference type="Gene3D" id="3.90.550.10">
    <property type="entry name" value="Spore Coat Polysaccharide Biosynthesis Protein SpsA, Chain A"/>
    <property type="match status" value="1"/>
</dbReference>
<evidence type="ECO:0000313" key="1">
    <source>
        <dbReference type="EMBL" id="WQD37338.1"/>
    </source>
</evidence>
<name>A0ABZ0W245_9BACT</name>
<keyword evidence="2" id="KW-1185">Reference proteome</keyword>
<dbReference type="RefSeq" id="WP_114792366.1">
    <property type="nucleotide sequence ID" value="NZ_CP139960.1"/>
</dbReference>
<accession>A0ABZ0W245</accession>
<dbReference type="EMBL" id="CP139960">
    <property type="protein sequence ID" value="WQD37338.1"/>
    <property type="molecule type" value="Genomic_DNA"/>
</dbReference>
<sequence>MDVTLVIILHNRHQNIRRLVEYYRHIEASVILADSSTQKHPSDAIPASWRHIYTPGINYTQKIEIILQVVKTEYVILCADDDFIIPQALEACISFLNSNPGYASVQGKSICYKKKEVVKKKEVDFYPLYPPKAYSYENQSGLDRIGALLANYKSFLYAVHRTTTLKDAYKNASESIRNLFLNEYNASIVPLAAGKYKELPVLFQVREYAEDSDDKTALTINKMFREPRFRSEIEDFLGHLLTAIQRYMPTEDPKKIMHTLGQGINNLVDSIDRNHNMKPSVKKMAGRFIASLPLLGARIIEKSRARDRQDKMSKIIVTRLELDQLDEIRSILKTH</sequence>
<evidence type="ECO:0000313" key="2">
    <source>
        <dbReference type="Proteomes" id="UP001325680"/>
    </source>
</evidence>
<dbReference type="InterPro" id="IPR029044">
    <property type="entry name" value="Nucleotide-diphossugar_trans"/>
</dbReference>
<gene>
    <name evidence="1" type="ORF">U0035_16850</name>
</gene>
<dbReference type="SUPFAM" id="SSF53448">
    <property type="entry name" value="Nucleotide-diphospho-sugar transferases"/>
    <property type="match status" value="1"/>
</dbReference>
<organism evidence="1 2">
    <name type="scientific">Niabella yanshanensis</name>
    <dbReference type="NCBI Taxonomy" id="577386"/>
    <lineage>
        <taxon>Bacteria</taxon>
        <taxon>Pseudomonadati</taxon>
        <taxon>Bacteroidota</taxon>
        <taxon>Chitinophagia</taxon>
        <taxon>Chitinophagales</taxon>
        <taxon>Chitinophagaceae</taxon>
        <taxon>Niabella</taxon>
    </lineage>
</organism>
<protein>
    <submittedName>
        <fullName evidence="1">TIGR00180 family glycosyltransferase</fullName>
    </submittedName>
</protein>
<reference evidence="1 2" key="1">
    <citation type="submission" date="2023-12" db="EMBL/GenBank/DDBJ databases">
        <title>Genome sequencing and assembly of bacterial species from a model synthetic community.</title>
        <authorList>
            <person name="Hogle S.L."/>
        </authorList>
    </citation>
    <scope>NUCLEOTIDE SEQUENCE [LARGE SCALE GENOMIC DNA]</scope>
    <source>
        <strain evidence="1 2">HAMBI_3031</strain>
    </source>
</reference>
<dbReference type="NCBIfam" id="TIGR04440">
    <property type="entry name" value="glyco_TIGR04440"/>
    <property type="match status" value="1"/>
</dbReference>
<dbReference type="InterPro" id="IPR031042">
    <property type="entry name" value="Glyco_TIGR04440"/>
</dbReference>
<proteinExistence type="predicted"/>
<dbReference type="Proteomes" id="UP001325680">
    <property type="component" value="Chromosome"/>
</dbReference>
<dbReference type="CDD" id="cd00761">
    <property type="entry name" value="Glyco_tranf_GTA_type"/>
    <property type="match status" value="1"/>
</dbReference>